<sequence length="46" mass="5421">MAEEKKFFPAIYFLNVVCKIKLEKNKKPFVIAFLLNIPNQKKGNHK</sequence>
<gene>
    <name evidence="1" type="ORF">LRI_0049</name>
</gene>
<dbReference type="PATRIC" id="fig|1340495.3.peg.48"/>
<dbReference type="HOGENOM" id="CLU_3185208_0_0_9"/>
<protein>
    <submittedName>
        <fullName evidence="1">Uncharacterized protein</fullName>
    </submittedName>
</protein>
<dbReference type="AlphaFoldDB" id="R9WF38"/>
<name>R9WF38_LIMRT</name>
<accession>R9WF38</accession>
<dbReference type="Proteomes" id="UP000014360">
    <property type="component" value="Chromosome"/>
</dbReference>
<reference evidence="1 2" key="1">
    <citation type="submission" date="2013-06" db="EMBL/GenBank/DDBJ databases">
        <title>The Complete Genome Sequence of Lactobacillus reuteri I5007, a Probiotic Strain Isolated from Healthy Pig.</title>
        <authorList>
            <person name="Hou C."/>
            <person name="Qiao S."/>
            <person name="Zeng X."/>
            <person name="Ma X."/>
            <person name="Yang F."/>
        </authorList>
    </citation>
    <scope>NUCLEOTIDE SEQUENCE [LARGE SCALE GENOMIC DNA]</scope>
    <source>
        <strain evidence="1 2">I5007</strain>
    </source>
</reference>
<organism evidence="1 2">
    <name type="scientific">Limosilactobacillus reuteri I5007</name>
    <dbReference type="NCBI Taxonomy" id="1340495"/>
    <lineage>
        <taxon>Bacteria</taxon>
        <taxon>Bacillati</taxon>
        <taxon>Bacillota</taxon>
        <taxon>Bacilli</taxon>
        <taxon>Lactobacillales</taxon>
        <taxon>Lactobacillaceae</taxon>
        <taxon>Limosilactobacillus</taxon>
    </lineage>
</organism>
<proteinExistence type="predicted"/>
<dbReference type="EMBL" id="CP006011">
    <property type="protein sequence ID" value="AGN98258.1"/>
    <property type="molecule type" value="Genomic_DNA"/>
</dbReference>
<evidence type="ECO:0000313" key="1">
    <source>
        <dbReference type="EMBL" id="AGN98258.1"/>
    </source>
</evidence>
<evidence type="ECO:0000313" key="2">
    <source>
        <dbReference type="Proteomes" id="UP000014360"/>
    </source>
</evidence>
<dbReference type="KEGG" id="lrt:LRI_0049"/>